<dbReference type="GO" id="GO:0003676">
    <property type="term" value="F:nucleic acid binding"/>
    <property type="evidence" value="ECO:0007669"/>
    <property type="project" value="InterPro"/>
</dbReference>
<gene>
    <name evidence="7" type="ORF">FVE85_5389</name>
</gene>
<evidence type="ECO:0000259" key="6">
    <source>
        <dbReference type="PROSITE" id="PS51387"/>
    </source>
</evidence>
<dbReference type="SUPFAM" id="SSF82704">
    <property type="entry name" value="AlbA-like"/>
    <property type="match status" value="1"/>
</dbReference>
<dbReference type="Proteomes" id="UP000324585">
    <property type="component" value="Unassembled WGS sequence"/>
</dbReference>
<keyword evidence="3" id="KW-0560">Oxidoreductase</keyword>
<dbReference type="GO" id="GO:0016633">
    <property type="term" value="F:galactonolactone dehydrogenase activity"/>
    <property type="evidence" value="ECO:0007669"/>
    <property type="project" value="InterPro"/>
</dbReference>
<dbReference type="Pfam" id="PF12328">
    <property type="entry name" value="Rpp20"/>
    <property type="match status" value="1"/>
</dbReference>
<sequence length="816" mass="90653">MARKRAGDDAEWQALDAEDHGVRESALENDERLDAEGRNEADGDDTSRLRDERLYEFHKRVPQRAHAHVNEIYVSRGTRFGALFARALHLLLNKREPEVVIHGMGAATQTACELALKLTRDVAECQLLLAVHTHTVTVIDDFEPVQPGLPLVTRSRNVSAVRIRVYRAVVCLSCLVFVVERISVGQTIMRFHVMRALAPCRFASYSKLGLANRRAFSASTGSLNLMAAAATAANQHADSRRRYGAALGMLTALGSAVTLDTYLHSMNAEEHPRGVKCDAGAGSSRKAAENGAATINVEHDVEMNNWSDTFRVNITRVYRPESEQELVALFEQVQGEGISLRPVGSALSPNGLAFEPRGMVSMALMDKILDVNTEKMQVRVQAGAKVSDVVQALRPYGLTLQNYASIAEQQIGGFVNAGAHGTGAAIPPVDCQVVAMKLVTPALGTILLNADDHKELLNFVRVGLGTLGIASEYTLQCVRAHELIEHTFVASRTKVKANHEKWLKENQHIRYMWIPYTDSVVVVACNPVTPELEAQMNQHQRSDKAGDQAAAAQAKESAIQYLRTLYAHNDHREEIAWELLRSMSFPQLRDRLLACDPLNVEHVQKVNTLEAQFWSASSGYRRDVSDRILGFDCGGQQWVSEVAFPLHQTHGDECPKDVDLVYMDSLLKLIEENRIAAPAPIEQRWTCASPSELSPAYSKDASDVFSWVGIIMYLPTEDELPGGEERVKATRNAITTSFQEYRARCAAQLWTKYHANEHWGKLTLPFEQGPNAVTEWKDFVRRSIGEEKLEHFNAFRKACDPNGILLNDTLRTIFGA</sequence>
<dbReference type="GO" id="GO:0003885">
    <property type="term" value="F:D-arabinono-1,4-lactone oxidase activity"/>
    <property type="evidence" value="ECO:0007669"/>
    <property type="project" value="InterPro"/>
</dbReference>
<dbReference type="PANTHER" id="PTHR43762">
    <property type="entry name" value="L-GULONOLACTONE OXIDASE"/>
    <property type="match status" value="1"/>
</dbReference>
<dbReference type="GO" id="GO:0005655">
    <property type="term" value="C:nucleolar ribonuclease P complex"/>
    <property type="evidence" value="ECO:0007669"/>
    <property type="project" value="InterPro"/>
</dbReference>
<evidence type="ECO:0000256" key="2">
    <source>
        <dbReference type="ARBA" id="ARBA00022694"/>
    </source>
</evidence>
<feature type="compositionally biased region" description="Basic and acidic residues" evidence="5">
    <location>
        <begin position="17"/>
        <end position="47"/>
    </location>
</feature>
<dbReference type="InterPro" id="IPR016169">
    <property type="entry name" value="FAD-bd_PCMH_sub2"/>
</dbReference>
<dbReference type="Gene3D" id="3.30.465.10">
    <property type="match status" value="1"/>
</dbReference>
<dbReference type="InterPro" id="IPR016167">
    <property type="entry name" value="FAD-bd_PCMH_sub1"/>
</dbReference>
<evidence type="ECO:0000256" key="4">
    <source>
        <dbReference type="ARBA" id="ARBA00023242"/>
    </source>
</evidence>
<reference evidence="8" key="1">
    <citation type="journal article" date="2019" name="Nat. Commun.">
        <title>Expansion of phycobilisome linker gene families in mesophilic red algae.</title>
        <authorList>
            <person name="Lee J."/>
            <person name="Kim D."/>
            <person name="Bhattacharya D."/>
            <person name="Yoon H.S."/>
        </authorList>
    </citation>
    <scope>NUCLEOTIDE SEQUENCE [LARGE SCALE GENOMIC DNA]</scope>
    <source>
        <strain evidence="8">CCMP 1328</strain>
    </source>
</reference>
<dbReference type="AlphaFoldDB" id="A0A5J4Z4E6"/>
<name>A0A5J4Z4E6_PORPP</name>
<dbReference type="Pfam" id="PF01565">
    <property type="entry name" value="FAD_binding_4"/>
    <property type="match status" value="1"/>
</dbReference>
<dbReference type="InterPro" id="IPR010029">
    <property type="entry name" value="GL_DH"/>
</dbReference>
<evidence type="ECO:0000256" key="5">
    <source>
        <dbReference type="SAM" id="MobiDB-lite"/>
    </source>
</evidence>
<evidence type="ECO:0000256" key="1">
    <source>
        <dbReference type="ARBA" id="ARBA00004123"/>
    </source>
</evidence>
<comment type="subcellular location">
    <subcellularLocation>
        <location evidence="1">Nucleus</location>
    </subcellularLocation>
</comment>
<dbReference type="InterPro" id="IPR010031">
    <property type="entry name" value="FAD_lactone_oxidase-like"/>
</dbReference>
<comment type="caution">
    <text evidence="7">The sequence shown here is derived from an EMBL/GenBank/DDBJ whole genome shotgun (WGS) entry which is preliminary data.</text>
</comment>
<evidence type="ECO:0000313" key="8">
    <source>
        <dbReference type="Proteomes" id="UP000324585"/>
    </source>
</evidence>
<dbReference type="OrthoDB" id="610608at2759"/>
<dbReference type="PROSITE" id="PS51387">
    <property type="entry name" value="FAD_PCMH"/>
    <property type="match status" value="1"/>
</dbReference>
<dbReference type="Gene3D" id="3.30.43.10">
    <property type="entry name" value="Uridine Diphospho-n-acetylenolpyruvylglucosamine Reductase, domain 2"/>
    <property type="match status" value="1"/>
</dbReference>
<dbReference type="NCBIfam" id="TIGR01676">
    <property type="entry name" value="GLDHase"/>
    <property type="match status" value="1"/>
</dbReference>
<accession>A0A5J4Z4E6</accession>
<dbReference type="InterPro" id="IPR014612">
    <property type="entry name" value="Pop7/Rpp20"/>
</dbReference>
<evidence type="ECO:0000256" key="3">
    <source>
        <dbReference type="ARBA" id="ARBA00023002"/>
    </source>
</evidence>
<dbReference type="InterPro" id="IPR006094">
    <property type="entry name" value="Oxid_FAD_bind_N"/>
</dbReference>
<dbReference type="Pfam" id="PF04030">
    <property type="entry name" value="ALO"/>
    <property type="match status" value="1"/>
</dbReference>
<dbReference type="GO" id="GO:0071949">
    <property type="term" value="F:FAD binding"/>
    <property type="evidence" value="ECO:0007669"/>
    <property type="project" value="InterPro"/>
</dbReference>
<dbReference type="EMBL" id="VRMN01000001">
    <property type="protein sequence ID" value="KAA8497804.1"/>
    <property type="molecule type" value="Genomic_DNA"/>
</dbReference>
<keyword evidence="8" id="KW-1185">Reference proteome</keyword>
<keyword evidence="4" id="KW-0539">Nucleus</keyword>
<protein>
    <submittedName>
        <fullName evidence="7">L-galactono-1,4-lactone dehydrogenase 2, mitochondrial</fullName>
    </submittedName>
</protein>
<proteinExistence type="predicted"/>
<dbReference type="PANTHER" id="PTHR43762:SF1">
    <property type="entry name" value="D-ARABINONO-1,4-LACTONE OXIDASE"/>
    <property type="match status" value="1"/>
</dbReference>
<dbReference type="Gene3D" id="3.30.110.20">
    <property type="entry name" value="Alba-like domain"/>
    <property type="match status" value="1"/>
</dbReference>
<dbReference type="InterPro" id="IPR036318">
    <property type="entry name" value="FAD-bd_PCMH-like_sf"/>
</dbReference>
<feature type="region of interest" description="Disordered" evidence="5">
    <location>
        <begin position="1"/>
        <end position="47"/>
    </location>
</feature>
<keyword evidence="2" id="KW-0819">tRNA processing</keyword>
<dbReference type="GO" id="GO:0000172">
    <property type="term" value="C:ribonuclease MRP complex"/>
    <property type="evidence" value="ECO:0007669"/>
    <property type="project" value="InterPro"/>
</dbReference>
<dbReference type="GO" id="GO:0001682">
    <property type="term" value="P:tRNA 5'-leader removal"/>
    <property type="evidence" value="ECO:0007669"/>
    <property type="project" value="InterPro"/>
</dbReference>
<dbReference type="InterPro" id="IPR007173">
    <property type="entry name" value="ALO_C"/>
</dbReference>
<dbReference type="InterPro" id="IPR016166">
    <property type="entry name" value="FAD-bd_PCMH"/>
</dbReference>
<dbReference type="SUPFAM" id="SSF56176">
    <property type="entry name" value="FAD-binding/transporter-associated domain-like"/>
    <property type="match status" value="1"/>
</dbReference>
<organism evidence="7 8">
    <name type="scientific">Porphyridium purpureum</name>
    <name type="common">Red alga</name>
    <name type="synonym">Porphyridium cruentum</name>
    <dbReference type="NCBI Taxonomy" id="35688"/>
    <lineage>
        <taxon>Eukaryota</taxon>
        <taxon>Rhodophyta</taxon>
        <taxon>Bangiophyceae</taxon>
        <taxon>Porphyridiales</taxon>
        <taxon>Porphyridiaceae</taxon>
        <taxon>Porphyridium</taxon>
    </lineage>
</organism>
<dbReference type="InterPro" id="IPR036882">
    <property type="entry name" value="Alba-like_dom_sf"/>
</dbReference>
<evidence type="ECO:0000313" key="7">
    <source>
        <dbReference type="EMBL" id="KAA8497804.1"/>
    </source>
</evidence>
<dbReference type="GO" id="GO:0016020">
    <property type="term" value="C:membrane"/>
    <property type="evidence" value="ECO:0007669"/>
    <property type="project" value="InterPro"/>
</dbReference>
<feature type="domain" description="FAD-binding PCMH-type" evidence="6">
    <location>
        <begin position="310"/>
        <end position="480"/>
    </location>
</feature>